<dbReference type="AlphaFoldDB" id="A0AAD7KHT8"/>
<proteinExistence type="predicted"/>
<accession>A0AAD7KHT8</accession>
<evidence type="ECO:0000256" key="1">
    <source>
        <dbReference type="SAM" id="MobiDB-lite"/>
    </source>
</evidence>
<protein>
    <submittedName>
        <fullName evidence="2">Uncharacterized protein</fullName>
    </submittedName>
</protein>
<organism evidence="2 3">
    <name type="scientific">Mycena maculata</name>
    <dbReference type="NCBI Taxonomy" id="230809"/>
    <lineage>
        <taxon>Eukaryota</taxon>
        <taxon>Fungi</taxon>
        <taxon>Dikarya</taxon>
        <taxon>Basidiomycota</taxon>
        <taxon>Agaricomycotina</taxon>
        <taxon>Agaricomycetes</taxon>
        <taxon>Agaricomycetidae</taxon>
        <taxon>Agaricales</taxon>
        <taxon>Marasmiineae</taxon>
        <taxon>Mycenaceae</taxon>
        <taxon>Mycena</taxon>
    </lineage>
</organism>
<reference evidence="2" key="1">
    <citation type="submission" date="2023-03" db="EMBL/GenBank/DDBJ databases">
        <title>Massive genome expansion in bonnet fungi (Mycena s.s.) driven by repeated elements and novel gene families across ecological guilds.</title>
        <authorList>
            <consortium name="Lawrence Berkeley National Laboratory"/>
            <person name="Harder C.B."/>
            <person name="Miyauchi S."/>
            <person name="Viragh M."/>
            <person name="Kuo A."/>
            <person name="Thoen E."/>
            <person name="Andreopoulos B."/>
            <person name="Lu D."/>
            <person name="Skrede I."/>
            <person name="Drula E."/>
            <person name="Henrissat B."/>
            <person name="Morin E."/>
            <person name="Kohler A."/>
            <person name="Barry K."/>
            <person name="LaButti K."/>
            <person name="Morin E."/>
            <person name="Salamov A."/>
            <person name="Lipzen A."/>
            <person name="Mereny Z."/>
            <person name="Hegedus B."/>
            <person name="Baldrian P."/>
            <person name="Stursova M."/>
            <person name="Weitz H."/>
            <person name="Taylor A."/>
            <person name="Grigoriev I.V."/>
            <person name="Nagy L.G."/>
            <person name="Martin F."/>
            <person name="Kauserud H."/>
        </authorList>
    </citation>
    <scope>NUCLEOTIDE SEQUENCE</scope>
    <source>
        <strain evidence="2">CBHHK188m</strain>
    </source>
</reference>
<feature type="compositionally biased region" description="Polar residues" evidence="1">
    <location>
        <begin position="28"/>
        <end position="43"/>
    </location>
</feature>
<evidence type="ECO:0000313" key="3">
    <source>
        <dbReference type="Proteomes" id="UP001215280"/>
    </source>
</evidence>
<gene>
    <name evidence="2" type="ORF">DFH07DRAFT_763600</name>
</gene>
<evidence type="ECO:0000313" key="2">
    <source>
        <dbReference type="EMBL" id="KAJ7784985.1"/>
    </source>
</evidence>
<name>A0AAD7KHT8_9AGAR</name>
<sequence>MIEPEQVAVPEVPEMEGNRMADMLENAESGNERNGNAEMTNGPGSPESHIRAPQYYSHQHCQGIDIVLQSVNFGNIKVLADAELHKDIFVGVEGIEAGLESVQRSGGMGLELSVINEVNQLLDDGLKQGLSCQLKALRTGGAERATGPPIPQGSTVQQAFSDFS</sequence>
<dbReference type="EMBL" id="JARJLG010000001">
    <property type="protein sequence ID" value="KAJ7784985.1"/>
    <property type="molecule type" value="Genomic_DNA"/>
</dbReference>
<comment type="caution">
    <text evidence="2">The sequence shown here is derived from an EMBL/GenBank/DDBJ whole genome shotgun (WGS) entry which is preliminary data.</text>
</comment>
<keyword evidence="3" id="KW-1185">Reference proteome</keyword>
<feature type="region of interest" description="Disordered" evidence="1">
    <location>
        <begin position="26"/>
        <end position="51"/>
    </location>
</feature>
<dbReference type="Proteomes" id="UP001215280">
    <property type="component" value="Unassembled WGS sequence"/>
</dbReference>